<dbReference type="EMBL" id="DF820465">
    <property type="protein sequence ID" value="GAK56754.1"/>
    <property type="molecule type" value="Genomic_DNA"/>
</dbReference>
<dbReference type="HOGENOM" id="CLU_1418995_0_0_0"/>
<organism evidence="1">
    <name type="scientific">Vecturithrix granuli</name>
    <dbReference type="NCBI Taxonomy" id="1499967"/>
    <lineage>
        <taxon>Bacteria</taxon>
        <taxon>Candidatus Moduliflexota</taxon>
        <taxon>Candidatus Vecturitrichia</taxon>
        <taxon>Candidatus Vecturitrichales</taxon>
        <taxon>Candidatus Vecturitrichaceae</taxon>
        <taxon>Candidatus Vecturithrix</taxon>
    </lineage>
</organism>
<protein>
    <submittedName>
        <fullName evidence="1">Uncharacterized protein</fullName>
    </submittedName>
</protein>
<proteinExistence type="predicted"/>
<dbReference type="Proteomes" id="UP000030661">
    <property type="component" value="Unassembled WGS sequence"/>
</dbReference>
<dbReference type="AlphaFoldDB" id="A0A081BWP9"/>
<keyword evidence="2" id="KW-1185">Reference proteome</keyword>
<name>A0A081BWP9_VECG1</name>
<evidence type="ECO:0000313" key="1">
    <source>
        <dbReference type="EMBL" id="GAK56754.1"/>
    </source>
</evidence>
<evidence type="ECO:0000313" key="2">
    <source>
        <dbReference type="Proteomes" id="UP000030661"/>
    </source>
</evidence>
<accession>A0A081BWP9</accession>
<reference evidence="1" key="1">
    <citation type="journal article" date="2015" name="PeerJ">
        <title>First genomic representation of candidate bacterial phylum KSB3 points to enhanced environmental sensing as a trigger of wastewater bulking.</title>
        <authorList>
            <person name="Sekiguchi Y."/>
            <person name="Ohashi A."/>
            <person name="Parks D.H."/>
            <person name="Yamauchi T."/>
            <person name="Tyson G.W."/>
            <person name="Hugenholtz P."/>
        </authorList>
    </citation>
    <scope>NUCLEOTIDE SEQUENCE [LARGE SCALE GENOMIC DNA]</scope>
</reference>
<sequence length="191" mass="22301">MKIKIGECRADQCLRHQENPLWIEIQFSGVPICMRPFTHHHFEDIMEKRRKHPRITWKKFDKLKTIEALKKMGPLDPAEMLPDLGTFLVQNGYTGFCEMPFNEVMLLSPAGEDTDVVFRSLIERKIYLGTLIMSQEFDEVKAQLMPNRYIKVIARVSLKERFISSAGEDVIPLRGEYEIIPHEEIFYMPTG</sequence>
<gene>
    <name evidence="1" type="ORF">U27_03718</name>
</gene>